<dbReference type="Proteomes" id="UP000019482">
    <property type="component" value="Unassembled WGS sequence"/>
</dbReference>
<proteinExistence type="predicted"/>
<keyword evidence="1" id="KW-0472">Membrane</keyword>
<protein>
    <submittedName>
        <fullName evidence="2">Uncharacterized protein</fullName>
    </submittedName>
</protein>
<gene>
    <name evidence="2" type="ORF">CTDIVETGP_0224</name>
</gene>
<accession>W6N4T9</accession>
<keyword evidence="1" id="KW-1133">Transmembrane helix</keyword>
<name>W6N4T9_CLOTY</name>
<reference evidence="2 3" key="1">
    <citation type="journal article" date="2015" name="Genome Announc.">
        <title>Draft Genome Sequence of Clostridium tyrobutyricum Strain DIVETGP, Isolated from Cow's Milk for Grana Padano Production.</title>
        <authorList>
            <person name="Soggiu A."/>
            <person name="Piras C."/>
            <person name="Gaiarsa S."/>
            <person name="Sassera D."/>
            <person name="Roncada P."/>
            <person name="Bendixen E."/>
            <person name="Brasca M."/>
            <person name="Bonizzi L."/>
        </authorList>
    </citation>
    <scope>NUCLEOTIDE SEQUENCE [LARGE SCALE GENOMIC DNA]</scope>
    <source>
        <strain evidence="2 3">DIVETGP</strain>
    </source>
</reference>
<evidence type="ECO:0000313" key="3">
    <source>
        <dbReference type="Proteomes" id="UP000019482"/>
    </source>
</evidence>
<organism evidence="2 3">
    <name type="scientific">Clostridium tyrobutyricum DIVETGP</name>
    <dbReference type="NCBI Taxonomy" id="1408889"/>
    <lineage>
        <taxon>Bacteria</taxon>
        <taxon>Bacillati</taxon>
        <taxon>Bacillota</taxon>
        <taxon>Clostridia</taxon>
        <taxon>Eubacteriales</taxon>
        <taxon>Clostridiaceae</taxon>
        <taxon>Clostridium</taxon>
    </lineage>
</organism>
<feature type="transmembrane region" description="Helical" evidence="1">
    <location>
        <begin position="28"/>
        <end position="48"/>
    </location>
</feature>
<evidence type="ECO:0000256" key="1">
    <source>
        <dbReference type="SAM" id="Phobius"/>
    </source>
</evidence>
<keyword evidence="3" id="KW-1185">Reference proteome</keyword>
<sequence length="56" mass="6407">MNFSIVIFLLILGAIMFLFGLRTKNHHMITSGSVIIIFLLLISINIYIPHTINCFK</sequence>
<keyword evidence="1" id="KW-0812">Transmembrane</keyword>
<dbReference type="AlphaFoldDB" id="W6N4T9"/>
<evidence type="ECO:0000313" key="2">
    <source>
        <dbReference type="EMBL" id="CDL90154.1"/>
    </source>
</evidence>
<feature type="transmembrane region" description="Helical" evidence="1">
    <location>
        <begin position="6"/>
        <end position="21"/>
    </location>
</feature>
<dbReference type="EMBL" id="CBXI010000003">
    <property type="protein sequence ID" value="CDL90154.1"/>
    <property type="molecule type" value="Genomic_DNA"/>
</dbReference>
<comment type="caution">
    <text evidence="2">The sequence shown here is derived from an EMBL/GenBank/DDBJ whole genome shotgun (WGS) entry which is preliminary data.</text>
</comment>